<dbReference type="SUPFAM" id="SSF55816">
    <property type="entry name" value="5'-nucleotidase (syn. UDP-sugar hydrolase), C-terminal domain"/>
    <property type="match status" value="1"/>
</dbReference>
<gene>
    <name evidence="5" type="ORF">MARIT_1667</name>
</gene>
<dbReference type="OrthoDB" id="9801679at2"/>
<keyword evidence="2" id="KW-0547">Nucleotide-binding</keyword>
<dbReference type="KEGG" id="tmar:MARIT_1667"/>
<dbReference type="PROSITE" id="PS51257">
    <property type="entry name" value="PROKAR_LIPOPROTEIN"/>
    <property type="match status" value="1"/>
</dbReference>
<evidence type="ECO:0000259" key="4">
    <source>
        <dbReference type="Pfam" id="PF02872"/>
    </source>
</evidence>
<dbReference type="PANTHER" id="PTHR11575:SF24">
    <property type="entry name" value="5'-NUCLEOTIDASE"/>
    <property type="match status" value="1"/>
</dbReference>
<dbReference type="AlphaFoldDB" id="A0A2H1E9M7"/>
<dbReference type="GO" id="GO:0009166">
    <property type="term" value="P:nucleotide catabolic process"/>
    <property type="evidence" value="ECO:0007669"/>
    <property type="project" value="InterPro"/>
</dbReference>
<feature type="domain" description="5'-Nucleotidase C-terminal" evidence="4">
    <location>
        <begin position="362"/>
        <end position="488"/>
    </location>
</feature>
<dbReference type="Pfam" id="PF00149">
    <property type="entry name" value="Metallophos"/>
    <property type="match status" value="1"/>
</dbReference>
<organism evidence="5 6">
    <name type="scientific">Tenacibaculum maritimum NCIMB 2154</name>
    <dbReference type="NCBI Taxonomy" id="1349785"/>
    <lineage>
        <taxon>Bacteria</taxon>
        <taxon>Pseudomonadati</taxon>
        <taxon>Bacteroidota</taxon>
        <taxon>Flavobacteriia</taxon>
        <taxon>Flavobacteriales</taxon>
        <taxon>Flavobacteriaceae</taxon>
        <taxon>Tenacibaculum</taxon>
    </lineage>
</organism>
<evidence type="ECO:0000256" key="2">
    <source>
        <dbReference type="RuleBase" id="RU362119"/>
    </source>
</evidence>
<accession>A0A2H1E9M7</accession>
<sequence>MKRGIKIFFFSLVSFVSCVSLQQVEAKKEENKISEDFTTVKAKKKRSNTIEFNFLQLNDVYEIAPIQGGKYGGMARVATVHKQLLKENPNTMMVLAGDFLNPSLLGTVKYEGNRLRGRQMVDVMNHMGVDLVAFGNHEFDLSYKDLQKRLNESNFEWISGNIKHYKAGKKELFSKILKGKKFPVKDTFIREFVNIDGTRVKIGFISVCIPSNPRSYIAYGDVIEEAKRSYNELKGKVDLVFGLTHVKINQDKEIAKLLPNIPLIMGGHEHTNSYDKEGKVIIAKADANAKTVYIHKVSYNKLTKEVDVYSELKEINKEIQPDKKIAKIVNKWQAILKNKIKELVANPEEVIYNAIIPLDARDTPIRSKQTNMGKLIAKAMSFAFDDSVDCALVNGGSIRLDDTLTGNITPIDIFKVLPYGGAILKIELKGSLLKKVLDFGAESVGTGAYLQRYNVDNNKGRWFVQNELIDKNKVYKVAISDYLLKGFDIPFLSEKNKEILRVYQPKLGEKGHDIRSAIIQYFKK</sequence>
<reference evidence="5 6" key="1">
    <citation type="submission" date="2016-11" db="EMBL/GenBank/DDBJ databases">
        <authorList>
            <person name="Jaros S."/>
            <person name="Januszkiewicz K."/>
            <person name="Wedrychowicz H."/>
        </authorList>
    </citation>
    <scope>NUCLEOTIDE SEQUENCE [LARGE SCALE GENOMIC DNA]</scope>
    <source>
        <strain evidence="5">NCIMB 2154T</strain>
    </source>
</reference>
<keyword evidence="6" id="KW-1185">Reference proteome</keyword>
<dbReference type="STRING" id="1349785.GCA_000509405_02195"/>
<dbReference type="InterPro" id="IPR008334">
    <property type="entry name" value="5'-Nucleotdase_C"/>
</dbReference>
<dbReference type="PANTHER" id="PTHR11575">
    <property type="entry name" value="5'-NUCLEOTIDASE-RELATED"/>
    <property type="match status" value="1"/>
</dbReference>
<dbReference type="GO" id="GO:0008768">
    <property type="term" value="F:UDP-sugar diphosphatase activity"/>
    <property type="evidence" value="ECO:0007669"/>
    <property type="project" value="TreeGrafter"/>
</dbReference>
<dbReference type="GO" id="GO:0030288">
    <property type="term" value="C:outer membrane-bounded periplasmic space"/>
    <property type="evidence" value="ECO:0007669"/>
    <property type="project" value="TreeGrafter"/>
</dbReference>
<proteinExistence type="inferred from homology"/>
<dbReference type="GO" id="GO:0000166">
    <property type="term" value="F:nucleotide binding"/>
    <property type="evidence" value="ECO:0007669"/>
    <property type="project" value="UniProtKB-KW"/>
</dbReference>
<dbReference type="InterPro" id="IPR006179">
    <property type="entry name" value="5_nucleotidase/apyrase"/>
</dbReference>
<dbReference type="Proteomes" id="UP000231564">
    <property type="component" value="Chromosome MARIT"/>
</dbReference>
<dbReference type="GO" id="GO:0008253">
    <property type="term" value="F:5'-nucleotidase activity"/>
    <property type="evidence" value="ECO:0007669"/>
    <property type="project" value="TreeGrafter"/>
</dbReference>
<keyword evidence="2" id="KW-0378">Hydrolase</keyword>
<dbReference type="EMBL" id="LT634361">
    <property type="protein sequence ID" value="SFZ82605.1"/>
    <property type="molecule type" value="Genomic_DNA"/>
</dbReference>
<dbReference type="RefSeq" id="WP_100211227.1">
    <property type="nucleotide sequence ID" value="NZ_CP138495.1"/>
</dbReference>
<keyword evidence="1" id="KW-0732">Signal</keyword>
<dbReference type="PRINTS" id="PR01607">
    <property type="entry name" value="APYRASEFAMLY"/>
</dbReference>
<dbReference type="GeneID" id="47723177"/>
<dbReference type="Pfam" id="PF02872">
    <property type="entry name" value="5_nucleotid_C"/>
    <property type="match status" value="1"/>
</dbReference>
<evidence type="ECO:0000256" key="1">
    <source>
        <dbReference type="ARBA" id="ARBA00022729"/>
    </source>
</evidence>
<protein>
    <submittedName>
        <fullName evidence="5">Phosphoesterase/5'-nucleotidase, C-terminal domain protein</fullName>
    </submittedName>
</protein>
<feature type="domain" description="Calcineurin-like phosphoesterase" evidence="3">
    <location>
        <begin position="53"/>
        <end position="271"/>
    </location>
</feature>
<dbReference type="Gene3D" id="3.60.21.10">
    <property type="match status" value="1"/>
</dbReference>
<dbReference type="InterPro" id="IPR004843">
    <property type="entry name" value="Calcineurin-like_PHP"/>
</dbReference>
<dbReference type="InterPro" id="IPR029052">
    <property type="entry name" value="Metallo-depent_PP-like"/>
</dbReference>
<dbReference type="Gene3D" id="3.90.780.10">
    <property type="entry name" value="5'-Nucleotidase, C-terminal domain"/>
    <property type="match status" value="1"/>
</dbReference>
<dbReference type="InterPro" id="IPR036907">
    <property type="entry name" value="5'-Nucleotdase_C_sf"/>
</dbReference>
<comment type="similarity">
    <text evidence="2">Belongs to the 5'-nucleotidase family.</text>
</comment>
<evidence type="ECO:0000313" key="6">
    <source>
        <dbReference type="Proteomes" id="UP000231564"/>
    </source>
</evidence>
<evidence type="ECO:0000313" key="5">
    <source>
        <dbReference type="EMBL" id="SFZ82605.1"/>
    </source>
</evidence>
<dbReference type="SUPFAM" id="SSF56300">
    <property type="entry name" value="Metallo-dependent phosphatases"/>
    <property type="match status" value="1"/>
</dbReference>
<evidence type="ECO:0000259" key="3">
    <source>
        <dbReference type="Pfam" id="PF00149"/>
    </source>
</evidence>
<name>A0A2H1E9M7_9FLAO</name>